<name>A0AA39NCZ9_9AGAR</name>
<keyword evidence="2" id="KW-1185">Reference proteome</keyword>
<protein>
    <submittedName>
        <fullName evidence="1">Uncharacterized protein</fullName>
    </submittedName>
</protein>
<dbReference type="EMBL" id="JAUEPR010000114">
    <property type="protein sequence ID" value="KAK0463340.1"/>
    <property type="molecule type" value="Genomic_DNA"/>
</dbReference>
<sequence length="607" mass="68856">MKNPRGLELFILSGQNWVSFPQAKAHTQGPSLSIGAVMMTKGKKPVKVDGPMEEEEASSRHLVLTRINFFGAGGSFDFFIHDYFQSTAVGKHADQITSGTPIPPLLAHAVSNTILDKPQCAFWSRVSYLKLPVGRIQITTPFEHRLWREFERLSSLNMVPVTHPSNAAVMFISDVRCISAASSDFDAQQDLYDTTRNSIDFEPGGIIHSIPSNATVVCDQVAFHYDFYEASGSGKAMFELIRNNHEFIVWGPPIIKYPNLTVQLELIRCSILHGTPACPIPLGEKHFQIPYLGGYRCVEESQLKITDWLQAGWKLALFDGVRPVEVEYAYNLTSLLALQYMINGCRDLEPLDLTTSVLACLARDGHLIGLVKFPYKDRRLVYSAFQKMQEHNISLLDGHGVDLCGFNSRRQGQRRFSQNAFIYDRMVYDKQELKQGQQAHWRQVELLFERLNTYPGTSHRYLPREYRILNILSVPRMSFLTFSACPSVGYKRQKKHRQRSNERQIFPDATCDGEDLHGRDRAALTRRRRILSTRHECVYDSRPDSHCIFNSETSISSLTYGPCSPTTGTPQHHQIFYSDHSSPSPFYLEGDILESGRLEEIESGCSS</sequence>
<gene>
    <name evidence="1" type="ORF">IW261DRAFT_1427784</name>
</gene>
<organism evidence="1 2">
    <name type="scientific">Armillaria novae-zelandiae</name>
    <dbReference type="NCBI Taxonomy" id="153914"/>
    <lineage>
        <taxon>Eukaryota</taxon>
        <taxon>Fungi</taxon>
        <taxon>Dikarya</taxon>
        <taxon>Basidiomycota</taxon>
        <taxon>Agaricomycotina</taxon>
        <taxon>Agaricomycetes</taxon>
        <taxon>Agaricomycetidae</taxon>
        <taxon>Agaricales</taxon>
        <taxon>Marasmiineae</taxon>
        <taxon>Physalacriaceae</taxon>
        <taxon>Armillaria</taxon>
    </lineage>
</organism>
<evidence type="ECO:0000313" key="2">
    <source>
        <dbReference type="Proteomes" id="UP001175227"/>
    </source>
</evidence>
<reference evidence="1" key="1">
    <citation type="submission" date="2023-06" db="EMBL/GenBank/DDBJ databases">
        <authorList>
            <consortium name="Lawrence Berkeley National Laboratory"/>
            <person name="Ahrendt S."/>
            <person name="Sahu N."/>
            <person name="Indic B."/>
            <person name="Wong-Bajracharya J."/>
            <person name="Merenyi Z."/>
            <person name="Ke H.-M."/>
            <person name="Monk M."/>
            <person name="Kocsube S."/>
            <person name="Drula E."/>
            <person name="Lipzen A."/>
            <person name="Balint B."/>
            <person name="Henrissat B."/>
            <person name="Andreopoulos B."/>
            <person name="Martin F.M."/>
            <person name="Harder C.B."/>
            <person name="Rigling D."/>
            <person name="Ford K.L."/>
            <person name="Foster G.D."/>
            <person name="Pangilinan J."/>
            <person name="Papanicolaou A."/>
            <person name="Barry K."/>
            <person name="LaButti K."/>
            <person name="Viragh M."/>
            <person name="Koriabine M."/>
            <person name="Yan M."/>
            <person name="Riley R."/>
            <person name="Champramary S."/>
            <person name="Plett K.L."/>
            <person name="Tsai I.J."/>
            <person name="Slot J."/>
            <person name="Sipos G."/>
            <person name="Plett J."/>
            <person name="Nagy L.G."/>
            <person name="Grigoriev I.V."/>
        </authorList>
    </citation>
    <scope>NUCLEOTIDE SEQUENCE</scope>
    <source>
        <strain evidence="1">ICMP 16352</strain>
    </source>
</reference>
<comment type="caution">
    <text evidence="1">The sequence shown here is derived from an EMBL/GenBank/DDBJ whole genome shotgun (WGS) entry which is preliminary data.</text>
</comment>
<dbReference type="AlphaFoldDB" id="A0AA39NCZ9"/>
<evidence type="ECO:0000313" key="1">
    <source>
        <dbReference type="EMBL" id="KAK0463340.1"/>
    </source>
</evidence>
<accession>A0AA39NCZ9</accession>
<proteinExistence type="predicted"/>
<dbReference type="Proteomes" id="UP001175227">
    <property type="component" value="Unassembled WGS sequence"/>
</dbReference>